<evidence type="ECO:0000256" key="1">
    <source>
        <dbReference type="ARBA" id="ARBA00004418"/>
    </source>
</evidence>
<dbReference type="RefSeq" id="WP_245925913.1">
    <property type="nucleotide sequence ID" value="NZ_OMOR01000001.1"/>
</dbReference>
<dbReference type="CDD" id="cd13665">
    <property type="entry name" value="PBP2_TRAP_Dctp3_4"/>
    <property type="match status" value="1"/>
</dbReference>
<protein>
    <submittedName>
        <fullName evidence="5">Solute-binding protein</fullName>
    </submittedName>
</protein>
<evidence type="ECO:0000256" key="2">
    <source>
        <dbReference type="ARBA" id="ARBA00022729"/>
    </source>
</evidence>
<feature type="signal peptide" evidence="4">
    <location>
        <begin position="1"/>
        <end position="28"/>
    </location>
</feature>
<organism evidence="5 6">
    <name type="scientific">Ascidiaceihabitans donghaensis</name>
    <dbReference type="NCBI Taxonomy" id="1510460"/>
    <lineage>
        <taxon>Bacteria</taxon>
        <taxon>Pseudomonadati</taxon>
        <taxon>Pseudomonadota</taxon>
        <taxon>Alphaproteobacteria</taxon>
        <taxon>Rhodobacterales</taxon>
        <taxon>Paracoccaceae</taxon>
        <taxon>Ascidiaceihabitans</taxon>
    </lineage>
</organism>
<reference evidence="5 6" key="1">
    <citation type="submission" date="2018-03" db="EMBL/GenBank/DDBJ databases">
        <authorList>
            <person name="Keele B.F."/>
        </authorList>
    </citation>
    <scope>NUCLEOTIDE SEQUENCE [LARGE SCALE GENOMIC DNA]</scope>
    <source>
        <strain evidence="5 6">CECT 8599</strain>
    </source>
</reference>
<dbReference type="PROSITE" id="PS51318">
    <property type="entry name" value="TAT"/>
    <property type="match status" value="1"/>
</dbReference>
<dbReference type="NCBIfam" id="NF037995">
    <property type="entry name" value="TRAP_S1"/>
    <property type="match status" value="1"/>
</dbReference>
<keyword evidence="2 4" id="KW-0732">Signal</keyword>
<accession>A0A2R8BA47</accession>
<dbReference type="GO" id="GO:0055085">
    <property type="term" value="P:transmembrane transport"/>
    <property type="evidence" value="ECO:0007669"/>
    <property type="project" value="InterPro"/>
</dbReference>
<keyword evidence="6" id="KW-1185">Reference proteome</keyword>
<dbReference type="AlphaFoldDB" id="A0A2R8BA47"/>
<dbReference type="PANTHER" id="PTHR33376:SF15">
    <property type="entry name" value="BLL6794 PROTEIN"/>
    <property type="match status" value="1"/>
</dbReference>
<evidence type="ECO:0000313" key="5">
    <source>
        <dbReference type="EMBL" id="SPH19945.1"/>
    </source>
</evidence>
<dbReference type="Pfam" id="PF03480">
    <property type="entry name" value="DctP"/>
    <property type="match status" value="1"/>
</dbReference>
<comment type="subcellular location">
    <subcellularLocation>
        <location evidence="1">Periplasm</location>
    </subcellularLocation>
</comment>
<dbReference type="InterPro" id="IPR006311">
    <property type="entry name" value="TAT_signal"/>
</dbReference>
<dbReference type="Proteomes" id="UP000244880">
    <property type="component" value="Unassembled WGS sequence"/>
</dbReference>
<keyword evidence="3" id="KW-0574">Periplasm</keyword>
<dbReference type="PANTHER" id="PTHR33376">
    <property type="match status" value="1"/>
</dbReference>
<feature type="chain" id="PRO_5015324825" evidence="4">
    <location>
        <begin position="29"/>
        <end position="349"/>
    </location>
</feature>
<dbReference type="InterPro" id="IPR038404">
    <property type="entry name" value="TRAP_DctP_sf"/>
</dbReference>
<evidence type="ECO:0000313" key="6">
    <source>
        <dbReference type="Proteomes" id="UP000244880"/>
    </source>
</evidence>
<dbReference type="InterPro" id="IPR018389">
    <property type="entry name" value="DctP_fam"/>
</dbReference>
<sequence length="349" mass="37390">MSLTRKSFLHLAGAAALAMGFGATSAAAQEVTLSLHHFLPAQANVPKLVLDVWADNVEEASGGRIKVDRYPSMQLGGKPPELMDQAIDGVADVVWTVVGYSPGRYPSTEVFELPFMMTEAGAGPVSRAYWEMFETHMKDTEFSDVHILGTWVHGPGMLHTNKEVKTPADMAGLKIRGGSRSINTFLNKLGATPVGMPVPAVPEGLSKGVIDGTTIPWEVTAALKVPELVSNHTEFSGVSLYTLTFVLAMNKDRYESLPADLQKVIDDNSGLEFSVFAGTTQQGADGPARDAAVARGNNIVTVEGDAVQAWRDAAQPIYDEWVADMDAKGKDGQALIDEARALIAKYSAE</sequence>
<dbReference type="GO" id="GO:0042597">
    <property type="term" value="C:periplasmic space"/>
    <property type="evidence" value="ECO:0007669"/>
    <property type="project" value="UniProtKB-SubCell"/>
</dbReference>
<proteinExistence type="predicted"/>
<name>A0A2R8BA47_9RHOB</name>
<gene>
    <name evidence="5" type="ORF">ASD8599_00686</name>
</gene>
<dbReference type="EMBL" id="OMOR01000001">
    <property type="protein sequence ID" value="SPH19945.1"/>
    <property type="molecule type" value="Genomic_DNA"/>
</dbReference>
<evidence type="ECO:0000256" key="4">
    <source>
        <dbReference type="SAM" id="SignalP"/>
    </source>
</evidence>
<evidence type="ECO:0000256" key="3">
    <source>
        <dbReference type="ARBA" id="ARBA00022764"/>
    </source>
</evidence>
<dbReference type="Gene3D" id="3.40.190.170">
    <property type="entry name" value="Bacterial extracellular solute-binding protein, family 7"/>
    <property type="match status" value="1"/>
</dbReference>